<dbReference type="RefSeq" id="WP_165231801.1">
    <property type="nucleotide sequence ID" value="NZ_CP049257.1"/>
</dbReference>
<protein>
    <recommendedName>
        <fullName evidence="1">TY-Chap N-terminal domain-containing protein</fullName>
    </recommendedName>
</protein>
<gene>
    <name evidence="2" type="ORF">G5V58_10015</name>
</gene>
<dbReference type="KEGG" id="nano:G5V58_10015"/>
<dbReference type="Proteomes" id="UP000502996">
    <property type="component" value="Chromosome"/>
</dbReference>
<dbReference type="InterPro" id="IPR054344">
    <property type="entry name" value="TY-Chap_N"/>
</dbReference>
<dbReference type="AlphaFoldDB" id="A0A6G6WCV4"/>
<accession>A0A6G6WCV4</accession>
<keyword evidence="3" id="KW-1185">Reference proteome</keyword>
<proteinExistence type="predicted"/>
<name>A0A6G6WCV4_9ACTN</name>
<evidence type="ECO:0000259" key="1">
    <source>
        <dbReference type="Pfam" id="PF22552"/>
    </source>
</evidence>
<evidence type="ECO:0000313" key="3">
    <source>
        <dbReference type="Proteomes" id="UP000502996"/>
    </source>
</evidence>
<reference evidence="2 3" key="1">
    <citation type="submission" date="2020-02" db="EMBL/GenBank/DDBJ databases">
        <title>Full genome sequence of Nocardioides sp. R-3366.</title>
        <authorList>
            <person name="Im W.-T."/>
        </authorList>
    </citation>
    <scope>NUCLEOTIDE SEQUENCE [LARGE SCALE GENOMIC DNA]</scope>
    <source>
        <strain evidence="2 3">R-3366</strain>
    </source>
</reference>
<dbReference type="EMBL" id="CP049257">
    <property type="protein sequence ID" value="QIG43049.1"/>
    <property type="molecule type" value="Genomic_DNA"/>
</dbReference>
<organism evidence="2 3">
    <name type="scientific">Nocardioides anomalus</name>
    <dbReference type="NCBI Taxonomy" id="2712223"/>
    <lineage>
        <taxon>Bacteria</taxon>
        <taxon>Bacillati</taxon>
        <taxon>Actinomycetota</taxon>
        <taxon>Actinomycetes</taxon>
        <taxon>Propionibacteriales</taxon>
        <taxon>Nocardioidaceae</taxon>
        <taxon>Nocardioides</taxon>
    </lineage>
</organism>
<sequence length="129" mass="14098">MRGTWDDVNRRLVGALLALDLHDALVLRAHAEAKRGLFRKAPEPRRYAQVTAARTVLIAEVWPVTGDQRAALLRAGWEEPWQDGDTALSRQTSLAGAPQLALAVVRALQALGTEVADVDVALVREEPDD</sequence>
<feature type="domain" description="TY-Chap N-terminal" evidence="1">
    <location>
        <begin position="4"/>
        <end position="110"/>
    </location>
</feature>
<evidence type="ECO:0000313" key="2">
    <source>
        <dbReference type="EMBL" id="QIG43049.1"/>
    </source>
</evidence>
<dbReference type="Pfam" id="PF22552">
    <property type="entry name" value="TY-Chap3"/>
    <property type="match status" value="1"/>
</dbReference>